<dbReference type="SUPFAM" id="SSF82919">
    <property type="entry name" value="Zn-finger domain of Sec23/24"/>
    <property type="match status" value="1"/>
</dbReference>
<keyword evidence="5" id="KW-0813">Transport</keyword>
<dbReference type="GO" id="GO:0030145">
    <property type="term" value="F:manganese ion binding"/>
    <property type="evidence" value="ECO:0007669"/>
    <property type="project" value="InterPro"/>
</dbReference>
<dbReference type="InterPro" id="IPR020084">
    <property type="entry name" value="NUDIX_hydrolase_CS"/>
</dbReference>
<feature type="compositionally biased region" description="Polar residues" evidence="12">
    <location>
        <begin position="138"/>
        <end position="148"/>
    </location>
</feature>
<dbReference type="PROSITE" id="PS51462">
    <property type="entry name" value="NUDIX"/>
    <property type="match status" value="1"/>
</dbReference>
<dbReference type="InterPro" id="IPR000086">
    <property type="entry name" value="NUDIX_hydrolase_dom"/>
</dbReference>
<evidence type="ECO:0000256" key="11">
    <source>
        <dbReference type="ARBA" id="ARBA00023211"/>
    </source>
</evidence>
<dbReference type="InterPro" id="IPR029006">
    <property type="entry name" value="ADF-H/Gelsolin-like_dom_sf"/>
</dbReference>
<dbReference type="InterPro" id="IPR007722">
    <property type="entry name" value="DCP2_BoxA"/>
</dbReference>
<keyword evidence="7" id="KW-0479">Metal-binding</keyword>
<proteinExistence type="inferred from homology"/>
<evidence type="ECO:0000256" key="8">
    <source>
        <dbReference type="ARBA" id="ARBA00022801"/>
    </source>
</evidence>
<dbReference type="InterPro" id="IPR006895">
    <property type="entry name" value="Znf_Sec23_Sec24"/>
</dbReference>
<dbReference type="GO" id="GO:0000184">
    <property type="term" value="P:nuclear-transcribed mRNA catabolic process, nonsense-mediated decay"/>
    <property type="evidence" value="ECO:0007669"/>
    <property type="project" value="InterPro"/>
</dbReference>
<dbReference type="Gene3D" id="1.10.10.1050">
    <property type="entry name" value="Dcp2, box A domain"/>
    <property type="match status" value="1"/>
</dbReference>
<feature type="compositionally biased region" description="Polar residues" evidence="12">
    <location>
        <begin position="26"/>
        <end position="35"/>
    </location>
</feature>
<keyword evidence="8" id="KW-0378">Hydrolase</keyword>
<keyword evidence="9" id="KW-0694">RNA-binding</keyword>
<evidence type="ECO:0000313" key="14">
    <source>
        <dbReference type="EMBL" id="KAJ2786322.1"/>
    </source>
</evidence>
<dbReference type="PANTHER" id="PTHR13803">
    <property type="entry name" value="SEC24-RELATED PROTEIN"/>
    <property type="match status" value="1"/>
</dbReference>
<dbReference type="Pfam" id="PF04815">
    <property type="entry name" value="Sec23_helical"/>
    <property type="match status" value="1"/>
</dbReference>
<dbReference type="SUPFAM" id="SSF140586">
    <property type="entry name" value="Dcp2 domain-like"/>
    <property type="match status" value="1"/>
</dbReference>
<dbReference type="InterPro" id="IPR036180">
    <property type="entry name" value="Gelsolin-like_dom_sf"/>
</dbReference>
<keyword evidence="6" id="KW-0963">Cytoplasm</keyword>
<dbReference type="GO" id="GO:0003723">
    <property type="term" value="F:RNA binding"/>
    <property type="evidence" value="ECO:0007669"/>
    <property type="project" value="UniProtKB-KW"/>
</dbReference>
<dbReference type="InterPro" id="IPR036189">
    <property type="entry name" value="DCP2_BoxA_sf"/>
</dbReference>
<dbReference type="OrthoDB" id="49016at2759"/>
<reference evidence="14" key="1">
    <citation type="submission" date="2022-07" db="EMBL/GenBank/DDBJ databases">
        <title>Phylogenomic reconstructions and comparative analyses of Kickxellomycotina fungi.</title>
        <authorList>
            <person name="Reynolds N.K."/>
            <person name="Stajich J.E."/>
            <person name="Barry K."/>
            <person name="Grigoriev I.V."/>
            <person name="Crous P."/>
            <person name="Smith M.E."/>
        </authorList>
    </citation>
    <scope>NUCLEOTIDE SEQUENCE</scope>
    <source>
        <strain evidence="14">BCRC 34489</strain>
    </source>
</reference>
<comment type="caution">
    <text evidence="14">The sequence shown here is derived from an EMBL/GenBank/DDBJ whole genome shotgun (WGS) entry which is preliminary data.</text>
</comment>
<dbReference type="InterPro" id="IPR036174">
    <property type="entry name" value="Znf_Sec23_Sec24_sf"/>
</dbReference>
<evidence type="ECO:0000256" key="3">
    <source>
        <dbReference type="ARBA" id="ARBA00005279"/>
    </source>
</evidence>
<dbReference type="InterPro" id="IPR050550">
    <property type="entry name" value="SEC23_SEC24_subfamily"/>
</dbReference>
<dbReference type="InterPro" id="IPR007123">
    <property type="entry name" value="Gelsolin-like_dom"/>
</dbReference>
<evidence type="ECO:0000256" key="7">
    <source>
        <dbReference type="ARBA" id="ARBA00022723"/>
    </source>
</evidence>
<comment type="cofactor">
    <cofactor evidence="1">
        <name>Mn(2+)</name>
        <dbReference type="ChEBI" id="CHEBI:29035"/>
    </cofactor>
</comment>
<protein>
    <submittedName>
        <fullName evidence="14">COPII coat Sec23p-Sfb3p heterodimer component</fullName>
    </submittedName>
</protein>
<dbReference type="GO" id="GO:0000149">
    <property type="term" value="F:SNARE binding"/>
    <property type="evidence" value="ECO:0007669"/>
    <property type="project" value="TreeGrafter"/>
</dbReference>
<evidence type="ECO:0000256" key="5">
    <source>
        <dbReference type="ARBA" id="ARBA00022448"/>
    </source>
</evidence>
<dbReference type="GO" id="GO:0030127">
    <property type="term" value="C:COPII vesicle coat"/>
    <property type="evidence" value="ECO:0007669"/>
    <property type="project" value="InterPro"/>
</dbReference>
<dbReference type="FunFam" id="3.90.79.10:FF:000003">
    <property type="entry name" value="M7GpppN-mRNA hydrolase isoform 2"/>
    <property type="match status" value="1"/>
</dbReference>
<evidence type="ECO:0000256" key="4">
    <source>
        <dbReference type="ARBA" id="ARBA00008334"/>
    </source>
</evidence>
<name>A0A9W8HJA8_9FUNG</name>
<dbReference type="Pfam" id="PF00293">
    <property type="entry name" value="NUDIX"/>
    <property type="match status" value="1"/>
</dbReference>
<evidence type="ECO:0000313" key="15">
    <source>
        <dbReference type="Proteomes" id="UP001140172"/>
    </source>
</evidence>
<dbReference type="Proteomes" id="UP001140172">
    <property type="component" value="Unassembled WGS sequence"/>
</dbReference>
<dbReference type="GO" id="GO:0006886">
    <property type="term" value="P:intracellular protein transport"/>
    <property type="evidence" value="ECO:0007669"/>
    <property type="project" value="InterPro"/>
</dbReference>
<keyword evidence="10" id="KW-0653">Protein transport</keyword>
<dbReference type="CDD" id="cd03672">
    <property type="entry name" value="NUDIX_Dcp2p_Nudt20"/>
    <property type="match status" value="1"/>
</dbReference>
<dbReference type="GO" id="GO:0140933">
    <property type="term" value="F:5'-(N(7)-methylguanosine 5'-triphospho)-[mRNA] hydrolase activity"/>
    <property type="evidence" value="ECO:0007669"/>
    <property type="project" value="InterPro"/>
</dbReference>
<dbReference type="InterPro" id="IPR012990">
    <property type="entry name" value="Beta-sandwich_Sec23_24"/>
</dbReference>
<feature type="compositionally biased region" description="Low complexity" evidence="12">
    <location>
        <begin position="1"/>
        <end position="17"/>
    </location>
</feature>
<dbReference type="Pfam" id="PF08033">
    <property type="entry name" value="Sec23_BS"/>
    <property type="match status" value="1"/>
</dbReference>
<comment type="similarity">
    <text evidence="3">Belongs to the Nudix hydrolase family. DCP2 subfamily.</text>
</comment>
<feature type="compositionally biased region" description="Low complexity" evidence="12">
    <location>
        <begin position="65"/>
        <end position="87"/>
    </location>
</feature>
<dbReference type="Pfam" id="PF05026">
    <property type="entry name" value="DCP2"/>
    <property type="match status" value="1"/>
</dbReference>
<dbReference type="InterPro" id="IPR036175">
    <property type="entry name" value="Sec23/24_helical_dom_sf"/>
</dbReference>
<dbReference type="Pfam" id="PF04811">
    <property type="entry name" value="Sec23_trunk"/>
    <property type="match status" value="1"/>
</dbReference>
<dbReference type="InterPro" id="IPR036465">
    <property type="entry name" value="vWFA_dom_sf"/>
</dbReference>
<dbReference type="GO" id="GO:0000290">
    <property type="term" value="P:deadenylation-dependent decapping of nuclear-transcribed mRNA"/>
    <property type="evidence" value="ECO:0007669"/>
    <property type="project" value="InterPro"/>
</dbReference>
<dbReference type="InterPro" id="IPR044099">
    <property type="entry name" value="Dcp2_NUDIX"/>
</dbReference>
<dbReference type="PROSITE" id="PS00893">
    <property type="entry name" value="NUDIX_BOX"/>
    <property type="match status" value="1"/>
</dbReference>
<dbReference type="SUPFAM" id="SSF53300">
    <property type="entry name" value="vWA-like"/>
    <property type="match status" value="1"/>
</dbReference>
<evidence type="ECO:0000256" key="2">
    <source>
        <dbReference type="ARBA" id="ARBA00004496"/>
    </source>
</evidence>
<dbReference type="Gene3D" id="3.90.79.10">
    <property type="entry name" value="Nucleoside Triphosphate Pyrophosphohydrolase"/>
    <property type="match status" value="1"/>
</dbReference>
<dbReference type="GO" id="GO:0070971">
    <property type="term" value="C:endoplasmic reticulum exit site"/>
    <property type="evidence" value="ECO:0007669"/>
    <property type="project" value="TreeGrafter"/>
</dbReference>
<feature type="domain" description="Nudix hydrolase" evidence="13">
    <location>
        <begin position="1017"/>
        <end position="1147"/>
    </location>
</feature>
<comment type="similarity">
    <text evidence="4">Belongs to the SEC23/SEC24 family. SEC24 subfamily.</text>
</comment>
<feature type="compositionally biased region" description="Low complexity" evidence="12">
    <location>
        <begin position="1249"/>
        <end position="1261"/>
    </location>
</feature>
<dbReference type="InterPro" id="IPR015797">
    <property type="entry name" value="NUDIX_hydrolase-like_dom_sf"/>
</dbReference>
<dbReference type="Gene3D" id="1.20.120.730">
    <property type="entry name" value="Sec23/Sec24 helical domain"/>
    <property type="match status" value="1"/>
</dbReference>
<dbReference type="InterPro" id="IPR006900">
    <property type="entry name" value="Sec23/24_helical_dom"/>
</dbReference>
<evidence type="ECO:0000256" key="9">
    <source>
        <dbReference type="ARBA" id="ARBA00022884"/>
    </source>
</evidence>
<dbReference type="Gene3D" id="2.60.40.1670">
    <property type="entry name" value="beta-sandwich domain of Sec23/24"/>
    <property type="match status" value="1"/>
</dbReference>
<dbReference type="EMBL" id="JANBUM010000067">
    <property type="protein sequence ID" value="KAJ2786322.1"/>
    <property type="molecule type" value="Genomic_DNA"/>
</dbReference>
<dbReference type="SMART" id="SM01125">
    <property type="entry name" value="DCP2"/>
    <property type="match status" value="1"/>
</dbReference>
<dbReference type="InterPro" id="IPR006896">
    <property type="entry name" value="Sec23/24_trunk_dom"/>
</dbReference>
<evidence type="ECO:0000256" key="10">
    <source>
        <dbReference type="ARBA" id="ARBA00022927"/>
    </source>
</evidence>
<evidence type="ECO:0000259" key="13">
    <source>
        <dbReference type="PROSITE" id="PS51462"/>
    </source>
</evidence>
<dbReference type="GO" id="GO:0090110">
    <property type="term" value="P:COPII-coated vesicle cargo loading"/>
    <property type="evidence" value="ECO:0007669"/>
    <property type="project" value="TreeGrafter"/>
</dbReference>
<evidence type="ECO:0000256" key="6">
    <source>
        <dbReference type="ARBA" id="ARBA00022490"/>
    </source>
</evidence>
<organism evidence="14 15">
    <name type="scientific">Coemansia interrupta</name>
    <dbReference type="NCBI Taxonomy" id="1126814"/>
    <lineage>
        <taxon>Eukaryota</taxon>
        <taxon>Fungi</taxon>
        <taxon>Fungi incertae sedis</taxon>
        <taxon>Zoopagomycota</taxon>
        <taxon>Kickxellomycotina</taxon>
        <taxon>Kickxellomycetes</taxon>
        <taxon>Kickxellales</taxon>
        <taxon>Kickxellaceae</taxon>
        <taxon>Coemansia</taxon>
    </lineage>
</organism>
<dbReference type="Gene3D" id="3.40.50.410">
    <property type="entry name" value="von Willebrand factor, type A domain"/>
    <property type="match status" value="1"/>
</dbReference>
<feature type="region of interest" description="Disordered" evidence="12">
    <location>
        <begin position="1"/>
        <end position="158"/>
    </location>
</feature>
<dbReference type="SUPFAM" id="SSF82754">
    <property type="entry name" value="C-terminal, gelsolin-like domain of Sec23/24"/>
    <property type="match status" value="1"/>
</dbReference>
<dbReference type="PANTHER" id="PTHR13803:SF4">
    <property type="entry name" value="SECRETORY 24CD, ISOFORM C"/>
    <property type="match status" value="1"/>
</dbReference>
<dbReference type="Gene3D" id="3.40.20.10">
    <property type="entry name" value="Severin"/>
    <property type="match status" value="1"/>
</dbReference>
<gene>
    <name evidence="14" type="primary">SFB3</name>
    <name evidence="14" type="ORF">GGI15_001605</name>
</gene>
<feature type="region of interest" description="Disordered" evidence="12">
    <location>
        <begin position="1221"/>
        <end position="1261"/>
    </location>
</feature>
<accession>A0A9W8HJA8</accession>
<dbReference type="SUPFAM" id="SSF81811">
    <property type="entry name" value="Helical domain of Sec23/24"/>
    <property type="match status" value="1"/>
</dbReference>
<evidence type="ECO:0000256" key="12">
    <source>
        <dbReference type="SAM" id="MobiDB-lite"/>
    </source>
</evidence>
<keyword evidence="15" id="KW-1185">Reference proteome</keyword>
<dbReference type="SUPFAM" id="SSF55811">
    <property type="entry name" value="Nudix"/>
    <property type="match status" value="1"/>
</dbReference>
<feature type="compositionally biased region" description="Low complexity" evidence="12">
    <location>
        <begin position="1227"/>
        <end position="1241"/>
    </location>
</feature>
<dbReference type="Gene3D" id="2.30.30.380">
    <property type="entry name" value="Zn-finger domain of Sec23/24"/>
    <property type="match status" value="1"/>
</dbReference>
<sequence>MQFSQPLQHPQPQQQRPAYLPPQPQTPGAVSSLAQQMGGMSIGQRQQPMQSPPPGAQKQQRTRRAYVSASPAPNAAPPGASGYPPVGNAAQQPQGYPGASQPGYPSVGGPQTFVPGAQAPAPGPAPGSPYARSPGGTQMHTQYPQQMAQPAPIEPPKPRIDPNQLPTPIAVHAHDQELYGSQPYSTATKTFVPIACTEYTAIDEGNSNPRFVRLTMNNIPKNAELLKATHLPFGMVVQPLADLAPSEEPIKLIDFGEEGPIRCLRCKTYINPHMTFINGGKNFVCNMCRHENDVPEDYFCNLDMVGRRLDREMRPELRCGTVEFVATKDFIARDPVPASFVFAVDVTWNAVQSGMVAQAAAAIKAALYGGGGLPAGAKVGIITYDRSVHFYSLSAQLDQAQMMVVPDIADVFVPIHEGFVVDAAESRHVIEPLLDSMATMFASNHTAEPVLGAVVQAAHDALRGRGGKVFVFQSALPTFGPGSLKQRDDAKLHNTDKEKTLYEAQDAFYRDWAVKLVEEGVCCSLYMFPAAYMDAATLSQLATVTGGEVYSYPAFEGGRDGRRLAADLRADVGRTYGSNAVLRIRTSDGLAVDEHYGNLFMRNHVDVELAGVTSDSAVGAMLRHDGALDETQDVFFQVALLYTTSDGQRRIRVHNLAVPCTTLIGNLFKFSDVDTSMNLVAKVAVAEAQHTPLRSIREKLTDQCVQIHTAYRRNCATHSSPAQLILSESYKLSPLYTLALLKSAAIRGGADVPIDQRIYHMCLLRQFSVRKSLDYLYPTIAAVHALAEGEGEVDAVSGSVVLPPLVRASYPMLDPAGAYLLASAGSLTLWLGRQVPAAFLQDVLGVGALDQVDTAAHVLPDLQTELSRRVRAVADRLVPARSGYANVQIARQGMDRAEVPFAMLLVEDRNNDNMSYVDFLCAIHRQIQIETRPKEGQEPNRFIINVPEEELQEIERICFQIEQAHWFYEDFVREENHSLPSMTLKTFAARMFKHCPLLSQWAHNSEAAYQTFLDYKFKVPVCGAIILNPALNKVLLVKGWSSRSSWGFPRGKINKDEPEWQCAQREVIEETGFDILPYLVEKQRIELTQADQKVSLYIITGIHEDTEFLPTVRKEISQIQWHHIDDLPCGGPRQAASDSRSGSNEKEHRYYLIKPFVKRIKAWVAKHPEKIGRLAVAVNKPGQPPSASKKSAAAAAATAPVFGAATTASMSVQELFQTVGRTKSPMSAAPQSQRQDQQQQQQPPPPPSTANAPAPASSAYAPEARTASLLQTLMMGAGARASSTPPANNPNNLTALTNMMQNSAIAATSPQQIPYTTAISSPAAAVASGPYGQQPLPFAPGPAAGVSPLSGFVFDARAIMSAYSNAAAGSGTWR</sequence>
<comment type="subcellular location">
    <subcellularLocation>
        <location evidence="2">Cytoplasm</location>
    </subcellularLocation>
</comment>
<dbReference type="Pfam" id="PF00626">
    <property type="entry name" value="Gelsolin"/>
    <property type="match status" value="1"/>
</dbReference>
<evidence type="ECO:0000256" key="1">
    <source>
        <dbReference type="ARBA" id="ARBA00001936"/>
    </source>
</evidence>
<keyword evidence="11" id="KW-0464">Manganese</keyword>
<dbReference type="GO" id="GO:0008270">
    <property type="term" value="F:zinc ion binding"/>
    <property type="evidence" value="ECO:0007669"/>
    <property type="project" value="InterPro"/>
</dbReference>
<dbReference type="SUPFAM" id="SSF81995">
    <property type="entry name" value="beta-sandwich domain of Sec23/24"/>
    <property type="match status" value="1"/>
</dbReference>
<dbReference type="Pfam" id="PF04810">
    <property type="entry name" value="zf-Sec23_Sec24"/>
    <property type="match status" value="1"/>
</dbReference>